<evidence type="ECO:0000313" key="2">
    <source>
        <dbReference type="EMBL" id="QCO06239.1"/>
    </source>
</evidence>
<gene>
    <name evidence="2" type="ORF">D3867_30385</name>
</gene>
<geneLocation type="plasmid" evidence="2">
    <name>p3</name>
</geneLocation>
<dbReference type="InterPro" id="IPR001296">
    <property type="entry name" value="Glyco_trans_1"/>
</dbReference>
<feature type="domain" description="Glycosyl transferase family 1" evidence="1">
    <location>
        <begin position="169"/>
        <end position="266"/>
    </location>
</feature>
<sequence>MAVIAYFLPVCNTPSGGVKVILQHVELLRANGINAVAFAPPNFKYFLETSAPIIFMNEGFIKVPSKSFLVFPEVERTAVESVSASDDIYRVVFCQNHYEMSRGALSDAKGFRLHDVFACSDVIAEAICNTFKVRNVPVVPAPVSKIFKPLEKKLRTIAFMPRKMPDLVERLKNLIPESSLWSWIPIDGQCEEDVARILGYASVFLSLSHREGLGLPPLEAMAAGCIIAGFHGGGGRSYATAENGFWHDEGDIIGVAKSLRRSINLSDEKTDPFSQMIDEGRRTADNFSMDKVEKDLLMYWRSRIRIAGRQEADYQIHSGL</sequence>
<evidence type="ECO:0000313" key="3">
    <source>
        <dbReference type="Proteomes" id="UP000298596"/>
    </source>
</evidence>
<proteinExistence type="predicted"/>
<name>A0A4D8QGS0_AZOBR</name>
<reference evidence="2 3" key="1">
    <citation type="submission" date="2018-09" db="EMBL/GenBank/DDBJ databases">
        <title>Whole genome based analysis of evolution and adaptive divergence in Indian and Brazilian strains of Azospirillum brasilense.</title>
        <authorList>
            <person name="Singh C."/>
            <person name="Tripathi A.K."/>
        </authorList>
    </citation>
    <scope>NUCLEOTIDE SEQUENCE [LARGE SCALE GENOMIC DNA]</scope>
    <source>
        <strain evidence="2 3">MTCC4036</strain>
        <plasmid evidence="2 3">p3</plasmid>
    </source>
</reference>
<evidence type="ECO:0000259" key="1">
    <source>
        <dbReference type="Pfam" id="PF00534"/>
    </source>
</evidence>
<protein>
    <submittedName>
        <fullName evidence="2">Glycosyltransferase family 1 protein</fullName>
    </submittedName>
</protein>
<dbReference type="AlphaFoldDB" id="A0A4D8QGS0"/>
<keyword evidence="2" id="KW-0808">Transferase</keyword>
<dbReference type="SUPFAM" id="SSF53756">
    <property type="entry name" value="UDP-Glycosyltransferase/glycogen phosphorylase"/>
    <property type="match status" value="1"/>
</dbReference>
<organism evidence="2 3">
    <name type="scientific">Azospirillum brasilense</name>
    <dbReference type="NCBI Taxonomy" id="192"/>
    <lineage>
        <taxon>Bacteria</taxon>
        <taxon>Pseudomonadati</taxon>
        <taxon>Pseudomonadota</taxon>
        <taxon>Alphaproteobacteria</taxon>
        <taxon>Rhodospirillales</taxon>
        <taxon>Azospirillaceae</taxon>
        <taxon>Azospirillum</taxon>
    </lineage>
</organism>
<accession>A0A4D8QGS0</accession>
<dbReference type="EMBL" id="CP032333">
    <property type="protein sequence ID" value="QCO06239.1"/>
    <property type="molecule type" value="Genomic_DNA"/>
</dbReference>
<dbReference type="Proteomes" id="UP000298596">
    <property type="component" value="Plasmid p3"/>
</dbReference>
<dbReference type="Gene3D" id="3.40.50.2000">
    <property type="entry name" value="Glycogen Phosphorylase B"/>
    <property type="match status" value="1"/>
</dbReference>
<dbReference type="Pfam" id="PF00534">
    <property type="entry name" value="Glycos_transf_1"/>
    <property type="match status" value="1"/>
</dbReference>
<keyword evidence="2" id="KW-0614">Plasmid</keyword>
<dbReference type="GO" id="GO:0016757">
    <property type="term" value="F:glycosyltransferase activity"/>
    <property type="evidence" value="ECO:0007669"/>
    <property type="project" value="InterPro"/>
</dbReference>